<proteinExistence type="predicted"/>
<evidence type="ECO:0000313" key="1">
    <source>
        <dbReference type="EMBL" id="SJZ33438.1"/>
    </source>
</evidence>
<name>A0A1T4JTF7_9GAMM</name>
<sequence length="42" mass="4698">MAKITRVGVDLKTFTIKNPPIIGYPTTGGHFTYNLELLSLLY</sequence>
<gene>
    <name evidence="1" type="ORF">CZ814_00044</name>
</gene>
<dbReference type="Proteomes" id="UP000191116">
    <property type="component" value="Unassembled WGS sequence"/>
</dbReference>
<dbReference type="AlphaFoldDB" id="A0A1T4JTF7"/>
<protein>
    <submittedName>
        <fullName evidence="1">Uncharacterized protein</fullName>
    </submittedName>
</protein>
<dbReference type="EMBL" id="FUWP01000001">
    <property type="protein sequence ID" value="SJZ33438.1"/>
    <property type="molecule type" value="Genomic_DNA"/>
</dbReference>
<evidence type="ECO:0000313" key="2">
    <source>
        <dbReference type="Proteomes" id="UP000191116"/>
    </source>
</evidence>
<reference evidence="1 2" key="1">
    <citation type="submission" date="2017-02" db="EMBL/GenBank/DDBJ databases">
        <authorList>
            <person name="Peterson S.W."/>
        </authorList>
    </citation>
    <scope>NUCLEOTIDE SEQUENCE [LARGE SCALE GENOMIC DNA]</scope>
    <source>
        <strain evidence="1 2">CECT 9189</strain>
    </source>
</reference>
<organism evidence="1 2">
    <name type="scientific">Photobacterium toruni</name>
    <dbReference type="NCBI Taxonomy" id="1935446"/>
    <lineage>
        <taxon>Bacteria</taxon>
        <taxon>Pseudomonadati</taxon>
        <taxon>Pseudomonadota</taxon>
        <taxon>Gammaproteobacteria</taxon>
        <taxon>Vibrionales</taxon>
        <taxon>Vibrionaceae</taxon>
        <taxon>Photobacterium</taxon>
    </lineage>
</organism>
<accession>A0A1T4JTF7</accession>